<name>A0A6C0D8U5_9ZZZZ</name>
<proteinExistence type="predicted"/>
<protein>
    <submittedName>
        <fullName evidence="1">Uncharacterized protein</fullName>
    </submittedName>
</protein>
<dbReference type="AlphaFoldDB" id="A0A6C0D8U5"/>
<sequence length="34" mass="3985">MDRSYNNNVNSNNTINNNYQILSIGNEQLKDKKK</sequence>
<reference evidence="1" key="1">
    <citation type="journal article" date="2020" name="Nature">
        <title>Giant virus diversity and host interactions through global metagenomics.</title>
        <authorList>
            <person name="Schulz F."/>
            <person name="Roux S."/>
            <person name="Paez-Espino D."/>
            <person name="Jungbluth S."/>
            <person name="Walsh D.A."/>
            <person name="Denef V.J."/>
            <person name="McMahon K.D."/>
            <person name="Konstantinidis K.T."/>
            <person name="Eloe-Fadrosh E.A."/>
            <person name="Kyrpides N.C."/>
            <person name="Woyke T."/>
        </authorList>
    </citation>
    <scope>NUCLEOTIDE SEQUENCE</scope>
    <source>
        <strain evidence="1">GVMAG-M-3300023174-131</strain>
    </source>
</reference>
<evidence type="ECO:0000313" key="1">
    <source>
        <dbReference type="EMBL" id="QHT13486.1"/>
    </source>
</evidence>
<organism evidence="1">
    <name type="scientific">viral metagenome</name>
    <dbReference type="NCBI Taxonomy" id="1070528"/>
    <lineage>
        <taxon>unclassified sequences</taxon>
        <taxon>metagenomes</taxon>
        <taxon>organismal metagenomes</taxon>
    </lineage>
</organism>
<dbReference type="EMBL" id="MN739570">
    <property type="protein sequence ID" value="QHT13486.1"/>
    <property type="molecule type" value="Genomic_DNA"/>
</dbReference>
<accession>A0A6C0D8U5</accession>